<feature type="domain" description="Ras-GEF" evidence="2">
    <location>
        <begin position="1"/>
        <end position="134"/>
    </location>
</feature>
<dbReference type="Pfam" id="PF00617">
    <property type="entry name" value="RasGEF"/>
    <property type="match status" value="1"/>
</dbReference>
<sequence>MLLGSIFNNHAIARLTTIFAKLPSQDQERVAEINRMVSKENNCKYMRQMYSAYAKSLPFIGHLLSDITFANDGNKVDLVRLEVVGSLLKTLMAVKLAANFTRSDSQTNLPAFITHYEAPDEETIYTDSLRHQSREIDVIDLDNTTPDLESLFDNLEQNYLSKDILPGVLVKKTPYPPSQLANKLMAWFAKKLPTTNKAGKDMQETNRASLKEAQVVIKSFAKFKTLIEKIISINNTFYRTTELNPLFFAEHFKQLKQQVRELETMPKQNTDKIKRAHKHSLSKRMSLRFLDKNPLKQINEPQREFNALASQNTPTSLAREASKP</sequence>
<dbReference type="GO" id="GO:0007264">
    <property type="term" value="P:small GTPase-mediated signal transduction"/>
    <property type="evidence" value="ECO:0007669"/>
    <property type="project" value="InterPro"/>
</dbReference>
<dbReference type="eggNOG" id="COG1328">
    <property type="taxonomic scope" value="Bacteria"/>
</dbReference>
<dbReference type="Proteomes" id="UP000002770">
    <property type="component" value="Unassembled WGS sequence"/>
</dbReference>
<evidence type="ECO:0000313" key="4">
    <source>
        <dbReference type="Proteomes" id="UP000002770"/>
    </source>
</evidence>
<dbReference type="SUPFAM" id="SSF48366">
    <property type="entry name" value="Ras GEF"/>
    <property type="match status" value="1"/>
</dbReference>
<evidence type="ECO:0000256" key="1">
    <source>
        <dbReference type="SAM" id="MobiDB-lite"/>
    </source>
</evidence>
<dbReference type="GO" id="GO:0005085">
    <property type="term" value="F:guanyl-nucleotide exchange factor activity"/>
    <property type="evidence" value="ECO:0007669"/>
    <property type="project" value="InterPro"/>
</dbReference>
<dbReference type="Gene3D" id="1.10.840.10">
    <property type="entry name" value="Ras guanine-nucleotide exchange factors catalytic domain"/>
    <property type="match status" value="1"/>
</dbReference>
<reference evidence="3 4" key="1">
    <citation type="journal article" date="2011" name="BMC Genomics">
        <title>Insight into cross-talk between intra-amoebal pathogens.</title>
        <authorList>
            <person name="Gimenez G."/>
            <person name="Bertelli C."/>
            <person name="Moliner C."/>
            <person name="Robert C."/>
            <person name="Raoult D."/>
            <person name="Fournier P.E."/>
            <person name="Greub G."/>
        </authorList>
    </citation>
    <scope>NUCLEOTIDE SEQUENCE [LARGE SCALE GENOMIC DNA]</scope>
    <source>
        <strain evidence="3 4">LLAP12</strain>
    </source>
</reference>
<evidence type="ECO:0000313" key="3">
    <source>
        <dbReference type="EMBL" id="EHL32425.1"/>
    </source>
</evidence>
<organism evidence="3 4">
    <name type="scientific">Legionella drancourtii LLAP12</name>
    <dbReference type="NCBI Taxonomy" id="658187"/>
    <lineage>
        <taxon>Bacteria</taxon>
        <taxon>Pseudomonadati</taxon>
        <taxon>Pseudomonadota</taxon>
        <taxon>Gammaproteobacteria</taxon>
        <taxon>Legionellales</taxon>
        <taxon>Legionellaceae</taxon>
        <taxon>Legionella</taxon>
    </lineage>
</organism>
<accession>G9EJL5</accession>
<name>G9EJL5_9GAMM</name>
<dbReference type="HOGENOM" id="CLU_857352_0_0_6"/>
<dbReference type="AlphaFoldDB" id="G9EJL5"/>
<dbReference type="STRING" id="658187.LDG_5381"/>
<dbReference type="PROSITE" id="PS50009">
    <property type="entry name" value="RASGEF_CAT"/>
    <property type="match status" value="1"/>
</dbReference>
<dbReference type="InterPro" id="IPR036964">
    <property type="entry name" value="RASGEF_cat_dom_sf"/>
</dbReference>
<dbReference type="InterPro" id="IPR023578">
    <property type="entry name" value="Ras_GEF_dom_sf"/>
</dbReference>
<evidence type="ECO:0000259" key="2">
    <source>
        <dbReference type="PROSITE" id="PS50009"/>
    </source>
</evidence>
<proteinExistence type="predicted"/>
<gene>
    <name evidence="3" type="ORF">LDG_5381</name>
</gene>
<keyword evidence="4" id="KW-1185">Reference proteome</keyword>
<dbReference type="InterPro" id="IPR001895">
    <property type="entry name" value="RASGEF_cat_dom"/>
</dbReference>
<protein>
    <recommendedName>
        <fullName evidence="2">Ras-GEF domain-containing protein</fullName>
    </recommendedName>
</protein>
<dbReference type="InParanoid" id="G9EJL5"/>
<dbReference type="EMBL" id="JH413798">
    <property type="protein sequence ID" value="EHL32425.1"/>
    <property type="molecule type" value="Genomic_DNA"/>
</dbReference>
<feature type="region of interest" description="Disordered" evidence="1">
    <location>
        <begin position="304"/>
        <end position="324"/>
    </location>
</feature>